<dbReference type="PANTHER" id="PTHR43706:SF47">
    <property type="entry name" value="EXTERNAL NADH-UBIQUINONE OXIDOREDUCTASE 1, MITOCHONDRIAL-RELATED"/>
    <property type="match status" value="1"/>
</dbReference>
<keyword evidence="13" id="KW-1185">Reference proteome</keyword>
<evidence type="ECO:0000256" key="9">
    <source>
        <dbReference type="SAM" id="Phobius"/>
    </source>
</evidence>
<gene>
    <name evidence="12" type="ORF">LPB144_04795</name>
</gene>
<evidence type="ECO:0000259" key="11">
    <source>
        <dbReference type="Pfam" id="PF22366"/>
    </source>
</evidence>
<keyword evidence="6" id="KW-0560">Oxidoreductase</keyword>
<dbReference type="Gene3D" id="3.50.50.100">
    <property type="match status" value="1"/>
</dbReference>
<evidence type="ECO:0000256" key="7">
    <source>
        <dbReference type="ARBA" id="ARBA00023027"/>
    </source>
</evidence>
<evidence type="ECO:0000256" key="6">
    <source>
        <dbReference type="ARBA" id="ARBA00023002"/>
    </source>
</evidence>
<dbReference type="PRINTS" id="PR00368">
    <property type="entry name" value="FADPNR"/>
</dbReference>
<dbReference type="AlphaFoldDB" id="A0A1L3J3T4"/>
<evidence type="ECO:0000256" key="3">
    <source>
        <dbReference type="ARBA" id="ARBA00022630"/>
    </source>
</evidence>
<evidence type="ECO:0000256" key="8">
    <source>
        <dbReference type="ARBA" id="ARBA00047599"/>
    </source>
</evidence>
<evidence type="ECO:0000313" key="12">
    <source>
        <dbReference type="EMBL" id="APG59773.1"/>
    </source>
</evidence>
<dbReference type="InterPro" id="IPR023753">
    <property type="entry name" value="FAD/NAD-binding_dom"/>
</dbReference>
<dbReference type="EMBL" id="CP018153">
    <property type="protein sequence ID" value="APG59773.1"/>
    <property type="molecule type" value="Genomic_DNA"/>
</dbReference>
<keyword evidence="7" id="KW-0520">NAD</keyword>
<dbReference type="InterPro" id="IPR054585">
    <property type="entry name" value="NDH2-like_C"/>
</dbReference>
<proteinExistence type="inferred from homology"/>
<dbReference type="OrthoDB" id="9781621at2"/>
<dbReference type="Pfam" id="PF22366">
    <property type="entry name" value="NDH2_C"/>
    <property type="match status" value="1"/>
</dbReference>
<protein>
    <recommendedName>
        <fullName evidence="2">NADH:ubiquinone reductase (non-electrogenic)</fullName>
        <ecNumber evidence="2">1.6.5.9</ecNumber>
    </recommendedName>
</protein>
<dbReference type="GO" id="GO:0050136">
    <property type="term" value="F:NADH dehydrogenase (quinone) (non-electrogenic) activity"/>
    <property type="evidence" value="ECO:0007669"/>
    <property type="project" value="UniProtKB-EC"/>
</dbReference>
<evidence type="ECO:0000256" key="2">
    <source>
        <dbReference type="ARBA" id="ARBA00012637"/>
    </source>
</evidence>
<keyword evidence="4" id="KW-0274">FAD</keyword>
<accession>A0A1L3J3T4</accession>
<keyword evidence="9" id="KW-1133">Transmembrane helix</keyword>
<evidence type="ECO:0000256" key="4">
    <source>
        <dbReference type="ARBA" id="ARBA00022827"/>
    </source>
</evidence>
<dbReference type="RefSeq" id="WP_072552425.1">
    <property type="nucleotide sequence ID" value="NZ_CP018153.1"/>
</dbReference>
<dbReference type="EC" id="1.6.5.9" evidence="2"/>
<organism evidence="12 13">
    <name type="scientific">Christiangramia salexigens</name>
    <dbReference type="NCBI Taxonomy" id="1913577"/>
    <lineage>
        <taxon>Bacteria</taxon>
        <taxon>Pseudomonadati</taxon>
        <taxon>Bacteroidota</taxon>
        <taxon>Flavobacteriia</taxon>
        <taxon>Flavobacteriales</taxon>
        <taxon>Flavobacteriaceae</taxon>
        <taxon>Christiangramia</taxon>
    </lineage>
</organism>
<name>A0A1L3J3T4_9FLAO</name>
<comment type="catalytic activity">
    <reaction evidence="8">
        <text>a quinone + NADH + H(+) = a quinol + NAD(+)</text>
        <dbReference type="Rhea" id="RHEA:46160"/>
        <dbReference type="ChEBI" id="CHEBI:15378"/>
        <dbReference type="ChEBI" id="CHEBI:24646"/>
        <dbReference type="ChEBI" id="CHEBI:57540"/>
        <dbReference type="ChEBI" id="CHEBI:57945"/>
        <dbReference type="ChEBI" id="CHEBI:132124"/>
        <dbReference type="EC" id="1.6.5.9"/>
    </reaction>
</comment>
<dbReference type="InterPro" id="IPR045024">
    <property type="entry name" value="NDH-2"/>
</dbReference>
<dbReference type="InterPro" id="IPR036188">
    <property type="entry name" value="FAD/NAD-bd_sf"/>
</dbReference>
<keyword evidence="9" id="KW-0812">Transmembrane</keyword>
<evidence type="ECO:0000313" key="13">
    <source>
        <dbReference type="Proteomes" id="UP000182510"/>
    </source>
</evidence>
<feature type="domain" description="FAD/NAD(P)-binding" evidence="10">
    <location>
        <begin position="10"/>
        <end position="329"/>
    </location>
</feature>
<keyword evidence="5" id="KW-0809">Transit peptide</keyword>
<evidence type="ECO:0000259" key="10">
    <source>
        <dbReference type="Pfam" id="PF07992"/>
    </source>
</evidence>
<dbReference type="Proteomes" id="UP000182510">
    <property type="component" value="Chromosome"/>
</dbReference>
<keyword evidence="9" id="KW-0472">Membrane</keyword>
<feature type="transmembrane region" description="Helical" evidence="9">
    <location>
        <begin position="371"/>
        <end position="391"/>
    </location>
</feature>
<dbReference type="STRING" id="1913577.LPB144_04795"/>
<dbReference type="PRINTS" id="PR00411">
    <property type="entry name" value="PNDRDTASEI"/>
</dbReference>
<dbReference type="Pfam" id="PF07992">
    <property type="entry name" value="Pyr_redox_2"/>
    <property type="match status" value="1"/>
</dbReference>
<dbReference type="SUPFAM" id="SSF51905">
    <property type="entry name" value="FAD/NAD(P)-binding domain"/>
    <property type="match status" value="1"/>
</dbReference>
<dbReference type="KEGG" id="grl:LPB144_04795"/>
<sequence length="435" mass="49321">MNIPKTDLPRIVIIGGGFAGMALARKLLKEDVQMVLLDRHNYHTFQPLLYQVSTSGLEPDSIAYPLRKITRSSKKCFFRLAEVKSISDETKTVHTNIGDLVYDYLVIATGSKTNFFGNESIEENGMWMKTVPQALNIRSLILENLEQATITEDPEKRKALLNFVLVGAGPTGVELSGAIAELRNHIVPKDYPDLDPNEMHIHLLEGLDRVLPPMSEHASKKAQEFLEELGVKIHLNTMVEHYDGHLVTTNTDLAIKTETFIWSAGVTGAPVEGLNASALVEKANRYEVNAFNQVNGYENIFAIGDIALMQTEDFPKGHPMVAQPAIQQGKHLAKNLKRLLKGEKLEAFNYFDKGTMATVGRNRAVVDLKKWKFSGFFAWFVWMFVHLWFLVGFRNRLVTFFNWIYNYVNFDKAARLIIRPFKGHEKSMTFEKDKT</sequence>
<evidence type="ECO:0000256" key="5">
    <source>
        <dbReference type="ARBA" id="ARBA00022946"/>
    </source>
</evidence>
<evidence type="ECO:0000256" key="1">
    <source>
        <dbReference type="ARBA" id="ARBA00005272"/>
    </source>
</evidence>
<feature type="domain" description="External alternative NADH-ubiquinone oxidoreductase-like C-terminal" evidence="11">
    <location>
        <begin position="353"/>
        <end position="406"/>
    </location>
</feature>
<comment type="similarity">
    <text evidence="1">Belongs to the NADH dehydrogenase family.</text>
</comment>
<keyword evidence="3" id="KW-0285">Flavoprotein</keyword>
<reference evidence="12 13" key="1">
    <citation type="submission" date="2016-11" db="EMBL/GenBank/DDBJ databases">
        <title>Gramella sp. LPB0144 isolated from marine environment.</title>
        <authorList>
            <person name="Kim E."/>
            <person name="Yi H."/>
        </authorList>
    </citation>
    <scope>NUCLEOTIDE SEQUENCE [LARGE SCALE GENOMIC DNA]</scope>
    <source>
        <strain evidence="12 13">LPB0144</strain>
    </source>
</reference>
<dbReference type="PANTHER" id="PTHR43706">
    <property type="entry name" value="NADH DEHYDROGENASE"/>
    <property type="match status" value="1"/>
</dbReference>